<feature type="binding site" evidence="10">
    <location>
        <position position="77"/>
    </location>
    <ligand>
        <name>Na(+)</name>
        <dbReference type="ChEBI" id="CHEBI:29101"/>
        <note>structural</note>
    </ligand>
</feature>
<keyword evidence="10" id="KW-0479">Metal-binding</keyword>
<comment type="catalytic activity">
    <reaction evidence="8">
        <text>fluoride(in) = fluoride(out)</text>
        <dbReference type="Rhea" id="RHEA:76159"/>
        <dbReference type="ChEBI" id="CHEBI:17051"/>
    </reaction>
    <physiologicalReaction direction="left-to-right" evidence="8">
        <dbReference type="Rhea" id="RHEA:76160"/>
    </physiologicalReaction>
</comment>
<keyword evidence="10" id="KW-0813">Transport</keyword>
<feature type="binding site" evidence="10">
    <location>
        <position position="80"/>
    </location>
    <ligand>
        <name>Na(+)</name>
        <dbReference type="ChEBI" id="CHEBI:29101"/>
        <note>structural</note>
    </ligand>
</feature>
<keyword evidence="5 10" id="KW-0472">Membrane</keyword>
<dbReference type="GO" id="GO:0140114">
    <property type="term" value="P:cellular detoxification of fluoride"/>
    <property type="evidence" value="ECO:0007669"/>
    <property type="project" value="UniProtKB-UniRule"/>
</dbReference>
<evidence type="ECO:0000256" key="3">
    <source>
        <dbReference type="ARBA" id="ARBA00022692"/>
    </source>
</evidence>
<dbReference type="RefSeq" id="WP_121659565.1">
    <property type="nucleotide sequence ID" value="NZ_BMEK01000002.1"/>
</dbReference>
<dbReference type="PANTHER" id="PTHR28259">
    <property type="entry name" value="FLUORIDE EXPORT PROTEIN 1-RELATED"/>
    <property type="match status" value="1"/>
</dbReference>
<evidence type="ECO:0000313" key="12">
    <source>
        <dbReference type="Proteomes" id="UP000282460"/>
    </source>
</evidence>
<evidence type="ECO:0000256" key="7">
    <source>
        <dbReference type="ARBA" id="ARBA00035120"/>
    </source>
</evidence>
<proteinExistence type="inferred from homology"/>
<comment type="function">
    <text evidence="9 10">Fluoride-specific ion channel. Important for reducing fluoride concentration in the cell, thus reducing its toxicity.</text>
</comment>
<dbReference type="EMBL" id="RCWJ01000002">
    <property type="protein sequence ID" value="RLQ84522.1"/>
    <property type="molecule type" value="Genomic_DNA"/>
</dbReference>
<keyword evidence="12" id="KW-1185">Reference proteome</keyword>
<dbReference type="GO" id="GO:0062054">
    <property type="term" value="F:fluoride channel activity"/>
    <property type="evidence" value="ECO:0007669"/>
    <property type="project" value="UniProtKB-UniRule"/>
</dbReference>
<dbReference type="GO" id="GO:0046872">
    <property type="term" value="F:metal ion binding"/>
    <property type="evidence" value="ECO:0007669"/>
    <property type="project" value="UniProtKB-KW"/>
</dbReference>
<protein>
    <recommendedName>
        <fullName evidence="10">Fluoride-specific ion channel FluC</fullName>
    </recommendedName>
</protein>
<dbReference type="AlphaFoldDB" id="A0A3L7J7P1"/>
<dbReference type="Pfam" id="PF02537">
    <property type="entry name" value="CRCB"/>
    <property type="match status" value="1"/>
</dbReference>
<keyword evidence="6 10" id="KW-0407">Ion channel</keyword>
<dbReference type="PANTHER" id="PTHR28259:SF1">
    <property type="entry name" value="FLUORIDE EXPORT PROTEIN 1-RELATED"/>
    <property type="match status" value="1"/>
</dbReference>
<feature type="transmembrane region" description="Helical" evidence="10">
    <location>
        <begin position="102"/>
        <end position="122"/>
    </location>
</feature>
<comment type="caution">
    <text evidence="11">The sequence shown here is derived from an EMBL/GenBank/DDBJ whole genome shotgun (WGS) entry which is preliminary data.</text>
</comment>
<dbReference type="NCBIfam" id="TIGR00494">
    <property type="entry name" value="crcB"/>
    <property type="match status" value="1"/>
</dbReference>
<sequence length="123" mass="12399">MTPALAAAVIGAGAIGAVLRYLTTLLFPHDAATGRLPLGVLAVNAIGSFLAGLLLGLATQSHLSSEWSLILITGLCGGLTTFSTFSVEAIQLVERGRWRTAAASIGANLVLGIGLAAIGFILA</sequence>
<keyword evidence="2 10" id="KW-1003">Cell membrane</keyword>
<keyword evidence="10" id="KW-0915">Sodium</keyword>
<dbReference type="GO" id="GO:0005886">
    <property type="term" value="C:plasma membrane"/>
    <property type="evidence" value="ECO:0007669"/>
    <property type="project" value="UniProtKB-SubCell"/>
</dbReference>
<evidence type="ECO:0000256" key="4">
    <source>
        <dbReference type="ARBA" id="ARBA00022989"/>
    </source>
</evidence>
<comment type="activity regulation">
    <text evidence="10">Na(+) is not transported, but it plays an essential structural role and its presence is essential for fluoride channel function.</text>
</comment>
<evidence type="ECO:0000256" key="1">
    <source>
        <dbReference type="ARBA" id="ARBA00004651"/>
    </source>
</evidence>
<evidence type="ECO:0000256" key="2">
    <source>
        <dbReference type="ARBA" id="ARBA00022475"/>
    </source>
</evidence>
<dbReference type="InterPro" id="IPR003691">
    <property type="entry name" value="FluC"/>
</dbReference>
<dbReference type="HAMAP" id="MF_00454">
    <property type="entry name" value="FluC"/>
    <property type="match status" value="1"/>
</dbReference>
<evidence type="ECO:0000256" key="5">
    <source>
        <dbReference type="ARBA" id="ARBA00023136"/>
    </source>
</evidence>
<dbReference type="OrthoDB" id="5148600at2"/>
<evidence type="ECO:0000256" key="6">
    <source>
        <dbReference type="ARBA" id="ARBA00023303"/>
    </source>
</evidence>
<reference evidence="11 12" key="1">
    <citation type="submission" date="2018-10" db="EMBL/GenBank/DDBJ databases">
        <authorList>
            <person name="Li J."/>
        </authorList>
    </citation>
    <scope>NUCLEOTIDE SEQUENCE [LARGE SCALE GENOMIC DNA]</scope>
    <source>
        <strain evidence="11 12">ZD1-4</strain>
    </source>
</reference>
<evidence type="ECO:0000256" key="8">
    <source>
        <dbReference type="ARBA" id="ARBA00035585"/>
    </source>
</evidence>
<name>A0A3L7J7P1_9MICO</name>
<gene>
    <name evidence="10 11" type="primary">crcB</name>
    <name evidence="10" type="synonym">fluC</name>
    <name evidence="11" type="ORF">D9V28_10130</name>
</gene>
<feature type="transmembrane region" description="Helical" evidence="10">
    <location>
        <begin position="36"/>
        <end position="57"/>
    </location>
</feature>
<feature type="transmembrane region" description="Helical" evidence="10">
    <location>
        <begin position="69"/>
        <end position="90"/>
    </location>
</feature>
<accession>A0A3L7J7P1</accession>
<comment type="subcellular location">
    <subcellularLocation>
        <location evidence="1 10">Cell membrane</location>
        <topology evidence="1 10">Multi-pass membrane protein</topology>
    </subcellularLocation>
</comment>
<evidence type="ECO:0000256" key="9">
    <source>
        <dbReference type="ARBA" id="ARBA00049940"/>
    </source>
</evidence>
<organism evidence="11 12">
    <name type="scientific">Mycetocola zhadangensis</name>
    <dbReference type="NCBI Taxonomy" id="1164595"/>
    <lineage>
        <taxon>Bacteria</taxon>
        <taxon>Bacillati</taxon>
        <taxon>Actinomycetota</taxon>
        <taxon>Actinomycetes</taxon>
        <taxon>Micrococcales</taxon>
        <taxon>Microbacteriaceae</taxon>
        <taxon>Mycetocola</taxon>
    </lineage>
</organism>
<keyword evidence="10" id="KW-0406">Ion transport</keyword>
<evidence type="ECO:0000256" key="10">
    <source>
        <dbReference type="HAMAP-Rule" id="MF_00454"/>
    </source>
</evidence>
<comment type="similarity">
    <text evidence="7 10">Belongs to the fluoride channel Fluc/FEX (TC 1.A.43) family.</text>
</comment>
<evidence type="ECO:0000313" key="11">
    <source>
        <dbReference type="EMBL" id="RLQ84522.1"/>
    </source>
</evidence>
<keyword evidence="3 10" id="KW-0812">Transmembrane</keyword>
<keyword evidence="4 10" id="KW-1133">Transmembrane helix</keyword>
<dbReference type="Proteomes" id="UP000282460">
    <property type="component" value="Unassembled WGS sequence"/>
</dbReference>